<dbReference type="PANTHER" id="PTHR46796">
    <property type="entry name" value="HTH-TYPE TRANSCRIPTIONAL ACTIVATOR RHAS-RELATED"/>
    <property type="match status" value="1"/>
</dbReference>
<dbReference type="InterPro" id="IPR018062">
    <property type="entry name" value="HTH_AraC-typ_CS"/>
</dbReference>
<dbReference type="OrthoDB" id="241790at2"/>
<dbReference type="PANTHER" id="PTHR46796:SF7">
    <property type="entry name" value="ARAC FAMILY TRANSCRIPTIONAL REGULATOR"/>
    <property type="match status" value="1"/>
</dbReference>
<dbReference type="Gene3D" id="1.10.10.60">
    <property type="entry name" value="Homeodomain-like"/>
    <property type="match status" value="2"/>
</dbReference>
<feature type="region of interest" description="Disordered" evidence="4">
    <location>
        <begin position="305"/>
        <end position="334"/>
    </location>
</feature>
<evidence type="ECO:0000256" key="1">
    <source>
        <dbReference type="ARBA" id="ARBA00023015"/>
    </source>
</evidence>
<dbReference type="AlphaFoldDB" id="A0A4R0H784"/>
<dbReference type="RefSeq" id="WP_131343551.1">
    <property type="nucleotide sequence ID" value="NZ_SJJZ01000003.1"/>
</dbReference>
<keyword evidence="7" id="KW-1185">Reference proteome</keyword>
<accession>A0A4R0H784</accession>
<gene>
    <name evidence="6" type="ORF">E0H45_30420</name>
</gene>
<evidence type="ECO:0000313" key="6">
    <source>
        <dbReference type="EMBL" id="TCC06251.1"/>
    </source>
</evidence>
<name>A0A4R0H784_9ACTN</name>
<proteinExistence type="predicted"/>
<dbReference type="SUPFAM" id="SSF46689">
    <property type="entry name" value="Homeodomain-like"/>
    <property type="match status" value="2"/>
</dbReference>
<dbReference type="InterPro" id="IPR020449">
    <property type="entry name" value="Tscrpt_reg_AraC-type_HTH"/>
</dbReference>
<keyword evidence="1" id="KW-0805">Transcription regulation</keyword>
<dbReference type="PROSITE" id="PS01124">
    <property type="entry name" value="HTH_ARAC_FAMILY_2"/>
    <property type="match status" value="1"/>
</dbReference>
<dbReference type="InterPro" id="IPR050204">
    <property type="entry name" value="AraC_XylS_family_regulators"/>
</dbReference>
<evidence type="ECO:0000256" key="2">
    <source>
        <dbReference type="ARBA" id="ARBA00023125"/>
    </source>
</evidence>
<reference evidence="6 7" key="1">
    <citation type="submission" date="2019-02" db="EMBL/GenBank/DDBJ databases">
        <title>Kribbella capetownensis sp. nov. and Kribbella speibonae sp. nov., isolated from soil.</title>
        <authorList>
            <person name="Curtis S.M."/>
            <person name="Norton I."/>
            <person name="Everest G.J."/>
            <person name="Meyers P.R."/>
        </authorList>
    </citation>
    <scope>NUCLEOTIDE SEQUENCE [LARGE SCALE GENOMIC DNA]</scope>
    <source>
        <strain evidence="6 7">KCTC 29219</strain>
    </source>
</reference>
<evidence type="ECO:0000256" key="4">
    <source>
        <dbReference type="SAM" id="MobiDB-lite"/>
    </source>
</evidence>
<dbReference type="EMBL" id="SJJZ01000003">
    <property type="protein sequence ID" value="TCC06251.1"/>
    <property type="molecule type" value="Genomic_DNA"/>
</dbReference>
<keyword evidence="3" id="KW-0804">Transcription</keyword>
<dbReference type="Pfam" id="PF12833">
    <property type="entry name" value="HTH_18"/>
    <property type="match status" value="1"/>
</dbReference>
<organism evidence="6 7">
    <name type="scientific">Kribbella soli</name>
    <dbReference type="NCBI Taxonomy" id="1124743"/>
    <lineage>
        <taxon>Bacteria</taxon>
        <taxon>Bacillati</taxon>
        <taxon>Actinomycetota</taxon>
        <taxon>Actinomycetes</taxon>
        <taxon>Propionibacteriales</taxon>
        <taxon>Kribbellaceae</taxon>
        <taxon>Kribbella</taxon>
    </lineage>
</organism>
<comment type="caution">
    <text evidence="6">The sequence shown here is derived from an EMBL/GenBank/DDBJ whole genome shotgun (WGS) entry which is preliminary data.</text>
</comment>
<dbReference type="InterPro" id="IPR009057">
    <property type="entry name" value="Homeodomain-like_sf"/>
</dbReference>
<evidence type="ECO:0000256" key="3">
    <source>
        <dbReference type="ARBA" id="ARBA00023163"/>
    </source>
</evidence>
<sequence length="334" mass="35975">MLGFRDPVADAIGLLRPRTVIGPNLRAAGEWALRFDTFLHVRIGGLVRGTCWLILDGHEPVLLQEGDTFMLGNPPPYVLASTLDASPRPAAPVLAGAEDGFVRIGPASEEDLYVCVGHIAFDDQNAALLTDLLPPLVIVRETDPHGRRLAQLIDLLATEVGLTAAGGPLVQNHLAQILLVHMLRAHAAQTDRPTGWLGALNEDGIGAALRAVHADVAHSWSLKELAEISHMSRSAFAQAFKSHVGIPPLEYLIQWRMSLARDALARDTLSISELARATGYQSESAFSTAFRRVVGSSPVQFRNQVRQARRSPAGTTVVRSSAQPGDDPRDEAVA</sequence>
<evidence type="ECO:0000313" key="7">
    <source>
        <dbReference type="Proteomes" id="UP000292346"/>
    </source>
</evidence>
<dbReference type="SMART" id="SM00342">
    <property type="entry name" value="HTH_ARAC"/>
    <property type="match status" value="1"/>
</dbReference>
<protein>
    <submittedName>
        <fullName evidence="6">AraC family transcriptional regulator</fullName>
    </submittedName>
</protein>
<dbReference type="Pfam" id="PF12852">
    <property type="entry name" value="Cupin_6"/>
    <property type="match status" value="1"/>
</dbReference>
<dbReference type="Proteomes" id="UP000292346">
    <property type="component" value="Unassembled WGS sequence"/>
</dbReference>
<feature type="compositionally biased region" description="Polar residues" evidence="4">
    <location>
        <begin position="313"/>
        <end position="323"/>
    </location>
</feature>
<dbReference type="InterPro" id="IPR018060">
    <property type="entry name" value="HTH_AraC"/>
</dbReference>
<dbReference type="InterPro" id="IPR032783">
    <property type="entry name" value="AraC_lig"/>
</dbReference>
<evidence type="ECO:0000259" key="5">
    <source>
        <dbReference type="PROSITE" id="PS01124"/>
    </source>
</evidence>
<dbReference type="GO" id="GO:0043565">
    <property type="term" value="F:sequence-specific DNA binding"/>
    <property type="evidence" value="ECO:0007669"/>
    <property type="project" value="InterPro"/>
</dbReference>
<dbReference type="GO" id="GO:0003700">
    <property type="term" value="F:DNA-binding transcription factor activity"/>
    <property type="evidence" value="ECO:0007669"/>
    <property type="project" value="InterPro"/>
</dbReference>
<dbReference type="PROSITE" id="PS00041">
    <property type="entry name" value="HTH_ARAC_FAMILY_1"/>
    <property type="match status" value="1"/>
</dbReference>
<feature type="domain" description="HTH araC/xylS-type" evidence="5">
    <location>
        <begin position="206"/>
        <end position="304"/>
    </location>
</feature>
<keyword evidence="2" id="KW-0238">DNA-binding</keyword>
<dbReference type="PRINTS" id="PR00032">
    <property type="entry name" value="HTHARAC"/>
</dbReference>